<organism evidence="2">
    <name type="scientific">Histophilus somni (strain 129Pt)</name>
    <name type="common">Haemophilus somnus</name>
    <dbReference type="NCBI Taxonomy" id="205914"/>
    <lineage>
        <taxon>Bacteria</taxon>
        <taxon>Pseudomonadati</taxon>
        <taxon>Pseudomonadota</taxon>
        <taxon>Gammaproteobacteria</taxon>
        <taxon>Pasteurellales</taxon>
        <taxon>Pasteurellaceae</taxon>
        <taxon>Histophilus</taxon>
    </lineage>
</organism>
<dbReference type="CDD" id="cd19958">
    <property type="entry name" value="pyocin_knob"/>
    <property type="match status" value="1"/>
</dbReference>
<sequence>MSNKLRNWYKRTHDFAPYTRADGKAVSDEFDAIQASFEKIPAMRDDGLGFAESPVIPDPTQDNHPVPLHLLKTAEQSVYAARDKVTELAQQVTDNNATTEQNTRLAIQSNEQAQQAKTEASQSATQATKANRQAQQAKTEATEANRQAQQAKTEASQSATQAQQAKTEASQSATQATKANRQAQQAKTEASQSATQAQQAKTEASQSATQATEVNRQAQQAKTEATEANRQAQQAKTKAENAERIATSSIKTVQQSAIQATQAENLAKKWASNPQNQIVQEDKYSAYHYALEAEKYAEKVKATAEGRKDWQFIDNVPISKDVNDSSETNLASAFSVKTAYDRAEKAKTEATKANRQAQQAKTEATEANRQAQQAKTEATEAKRQAQQAKRLAESKQSPKTTLAGYGITDFQVKTGSGDLNDYKTDGHYYFAQGQNLPDNSNNEAWHIEVISGGNPTAVRQIAHKANDTKVKTRFFNGSKWTEWKDIGGDGAIKFIYKITELEQASDKSAWLSANQSAFNLATQDILAMNALAKSPTAMSAVLNSSTAMNALANSPTAMNAVLNSPTAMNAVLNSSTAMNALANSPTAMNAVLNSPTAMNAVLNSSTAMNALANSPTAMNAVAKSSTAMSVVVKSATARKTFMKNNTVFQNIKRELWEMVKTNWKEISRQSQDNVSNANNAVANPPGLVFAMLGKYGFFGEPNRFGETTLIHKNGHFAATGRDASRPSRIDPSNYGFAVSFNGCTFTEQGDGYVYCELWCPPD</sequence>
<feature type="compositionally biased region" description="Polar residues" evidence="1">
    <location>
        <begin position="110"/>
        <end position="132"/>
    </location>
</feature>
<feature type="region of interest" description="Disordered" evidence="1">
    <location>
        <begin position="110"/>
        <end position="243"/>
    </location>
</feature>
<reference evidence="2" key="1">
    <citation type="submission" date="2006-08" db="EMBL/GenBank/DDBJ databases">
        <title>Complete genome sequence of Haemophilus somnus 129PT.</title>
        <authorList>
            <person name="Copeland A."/>
            <person name="Lucas S."/>
            <person name="Lapidus A."/>
            <person name="Barry K."/>
            <person name="Glavina del Rio T."/>
            <person name="Hammon N."/>
            <person name="Dalin E."/>
            <person name="Tice H."/>
            <person name="Pitluck S."/>
            <person name="Brettin T.S."/>
            <person name="Bruce D."/>
            <person name="Challacombe J.F."/>
            <person name="Chertkov O."/>
            <person name="Detter J.C."/>
            <person name="Gilna P."/>
            <person name="Han S."/>
            <person name="Misra M."/>
            <person name="Tapia R."/>
            <person name="Thayer N.N."/>
            <person name="Xie G."/>
            <person name="Inzana T.J."/>
            <person name="Duncan A.J."/>
            <person name="Siddaramppa S."/>
            <person name="Richardson P."/>
        </authorList>
    </citation>
    <scope>NUCLEOTIDE SEQUENCE</scope>
    <source>
        <strain evidence="2">129PT</strain>
    </source>
</reference>
<feature type="compositionally biased region" description="Low complexity" evidence="1">
    <location>
        <begin position="133"/>
        <end position="228"/>
    </location>
</feature>
<evidence type="ECO:0000256" key="1">
    <source>
        <dbReference type="SAM" id="MobiDB-lite"/>
    </source>
</evidence>
<gene>
    <name evidence="2" type="ordered locus">HS_1372</name>
</gene>
<dbReference type="EMBL" id="CP000436">
    <property type="protein sequence ID" value="ABI25647.1"/>
    <property type="molecule type" value="Genomic_DNA"/>
</dbReference>
<feature type="compositionally biased region" description="Low complexity" evidence="1">
    <location>
        <begin position="353"/>
        <end position="376"/>
    </location>
</feature>
<protein>
    <submittedName>
        <fullName evidence="2">Uncharacterized protein</fullName>
    </submittedName>
</protein>
<accession>Q0I4L1</accession>
<evidence type="ECO:0000313" key="2">
    <source>
        <dbReference type="EMBL" id="ABI25647.1"/>
    </source>
</evidence>
<dbReference type="KEGG" id="hso:HS_1372"/>
<name>Q0I4L1_HISS1</name>
<proteinExistence type="predicted"/>
<feature type="region of interest" description="Disordered" evidence="1">
    <location>
        <begin position="346"/>
        <end position="384"/>
    </location>
</feature>
<dbReference type="AlphaFoldDB" id="Q0I4L1"/>
<dbReference type="eggNOG" id="COG1196">
    <property type="taxonomic scope" value="Bacteria"/>
</dbReference>
<dbReference type="HOGENOM" id="CLU_365931_0_0_6"/>